<dbReference type="InterPro" id="IPR002515">
    <property type="entry name" value="Znf_C2H2C"/>
</dbReference>
<dbReference type="PANTHER" id="PTHR10816:SF9">
    <property type="entry name" value="SUPPRESSION OF TUMORIGENICITY 18 PROTEIN"/>
    <property type="match status" value="1"/>
</dbReference>
<evidence type="ECO:0000256" key="6">
    <source>
        <dbReference type="ARBA" id="ARBA00022833"/>
    </source>
</evidence>
<dbReference type="Ensembl" id="ENSMMOT00000022306.1">
    <property type="protein sequence ID" value="ENSMMOP00000021942.1"/>
    <property type="gene ID" value="ENSMMOG00000016683.1"/>
</dbReference>
<organism evidence="11 12">
    <name type="scientific">Mola mola</name>
    <name type="common">Ocean sunfish</name>
    <name type="synonym">Tetraodon mola</name>
    <dbReference type="NCBI Taxonomy" id="94237"/>
    <lineage>
        <taxon>Eukaryota</taxon>
        <taxon>Metazoa</taxon>
        <taxon>Chordata</taxon>
        <taxon>Craniata</taxon>
        <taxon>Vertebrata</taxon>
        <taxon>Euteleostomi</taxon>
        <taxon>Actinopterygii</taxon>
        <taxon>Neopterygii</taxon>
        <taxon>Teleostei</taxon>
        <taxon>Neoteleostei</taxon>
        <taxon>Acanthomorphata</taxon>
        <taxon>Eupercaria</taxon>
        <taxon>Tetraodontiformes</taxon>
        <taxon>Molidae</taxon>
        <taxon>Mola</taxon>
    </lineage>
</organism>
<dbReference type="Gene3D" id="4.10.320.30">
    <property type="match status" value="2"/>
</dbReference>
<dbReference type="PANTHER" id="PTHR10816">
    <property type="entry name" value="MYELIN TRANSCRIPTION FACTOR 1-RELATED"/>
    <property type="match status" value="1"/>
</dbReference>
<evidence type="ECO:0008006" key="13">
    <source>
        <dbReference type="Google" id="ProtNLM"/>
    </source>
</evidence>
<dbReference type="AlphaFoldDB" id="A0A3Q4BN01"/>
<dbReference type="GO" id="GO:0005634">
    <property type="term" value="C:nucleus"/>
    <property type="evidence" value="ECO:0007669"/>
    <property type="project" value="UniProtKB-SubCell"/>
</dbReference>
<keyword evidence="7" id="KW-0805">Transcription regulation</keyword>
<name>A0A3Q4BN01_MOLML</name>
<dbReference type="Proteomes" id="UP000261620">
    <property type="component" value="Unplaced"/>
</dbReference>
<evidence type="ECO:0000256" key="8">
    <source>
        <dbReference type="ARBA" id="ARBA00023163"/>
    </source>
</evidence>
<evidence type="ECO:0000256" key="2">
    <source>
        <dbReference type="ARBA" id="ARBA00010194"/>
    </source>
</evidence>
<evidence type="ECO:0000256" key="4">
    <source>
        <dbReference type="ARBA" id="ARBA00022737"/>
    </source>
</evidence>
<dbReference type="PROSITE" id="PS51802">
    <property type="entry name" value="ZF_CCHHC"/>
    <property type="match status" value="1"/>
</dbReference>
<dbReference type="OMA" id="QRKESKC"/>
<comment type="subcellular location">
    <subcellularLocation>
        <location evidence="1">Nucleus</location>
    </subcellularLocation>
</comment>
<evidence type="ECO:0000256" key="7">
    <source>
        <dbReference type="ARBA" id="ARBA00023015"/>
    </source>
</evidence>
<evidence type="ECO:0000256" key="10">
    <source>
        <dbReference type="PROSITE-ProRule" id="PRU01143"/>
    </source>
</evidence>
<dbReference type="Pfam" id="PF01530">
    <property type="entry name" value="zf-C2HC"/>
    <property type="match status" value="2"/>
</dbReference>
<dbReference type="GO" id="GO:0008270">
    <property type="term" value="F:zinc ion binding"/>
    <property type="evidence" value="ECO:0007669"/>
    <property type="project" value="UniProtKB-KW"/>
</dbReference>
<dbReference type="GO" id="GO:0000978">
    <property type="term" value="F:RNA polymerase II cis-regulatory region sequence-specific DNA binding"/>
    <property type="evidence" value="ECO:0007669"/>
    <property type="project" value="TreeGrafter"/>
</dbReference>
<evidence type="ECO:0000256" key="3">
    <source>
        <dbReference type="ARBA" id="ARBA00022723"/>
    </source>
</evidence>
<comment type="similarity">
    <text evidence="2">Belongs to the MYT1 family.</text>
</comment>
<evidence type="ECO:0000256" key="9">
    <source>
        <dbReference type="ARBA" id="ARBA00023242"/>
    </source>
</evidence>
<keyword evidence="5 10" id="KW-0863">Zinc-finger</keyword>
<dbReference type="FunFam" id="4.10.320.30:FF:000001">
    <property type="entry name" value="Myelin transcription factor 1-like, a"/>
    <property type="match status" value="1"/>
</dbReference>
<keyword evidence="6" id="KW-0862">Zinc</keyword>
<reference evidence="11" key="1">
    <citation type="submission" date="2025-08" db="UniProtKB">
        <authorList>
            <consortium name="Ensembl"/>
        </authorList>
    </citation>
    <scope>IDENTIFICATION</scope>
</reference>
<keyword evidence="9" id="KW-0539">Nucleus</keyword>
<dbReference type="STRING" id="94237.ENSMMOP00000021942"/>
<protein>
    <recommendedName>
        <fullName evidence="13">Myelin transcription factor 1a</fullName>
    </recommendedName>
</protein>
<evidence type="ECO:0000313" key="11">
    <source>
        <dbReference type="Ensembl" id="ENSMMOP00000021942.1"/>
    </source>
</evidence>
<dbReference type="SUPFAM" id="SSF103637">
    <property type="entry name" value="CCHHC domain"/>
    <property type="match status" value="2"/>
</dbReference>
<dbReference type="GO" id="GO:0000981">
    <property type="term" value="F:DNA-binding transcription factor activity, RNA polymerase II-specific"/>
    <property type="evidence" value="ECO:0007669"/>
    <property type="project" value="TreeGrafter"/>
</dbReference>
<keyword evidence="4" id="KW-0677">Repeat</keyword>
<dbReference type="InterPro" id="IPR036060">
    <property type="entry name" value="Znf_C2H2C_sf"/>
</dbReference>
<reference evidence="11" key="2">
    <citation type="submission" date="2025-09" db="UniProtKB">
        <authorList>
            <consortium name="Ensembl"/>
        </authorList>
    </citation>
    <scope>IDENTIFICATION</scope>
</reference>
<evidence type="ECO:0000256" key="5">
    <source>
        <dbReference type="ARBA" id="ARBA00022771"/>
    </source>
</evidence>
<accession>A0A3Q4BN01</accession>
<proteinExistence type="inferred from homology"/>
<keyword evidence="8" id="KW-0804">Transcription</keyword>
<evidence type="ECO:0000256" key="1">
    <source>
        <dbReference type="ARBA" id="ARBA00004123"/>
    </source>
</evidence>
<evidence type="ECO:0000313" key="12">
    <source>
        <dbReference type="Proteomes" id="UP000261620"/>
    </source>
</evidence>
<sequence length="101" mass="10861">MCFLVVLDGNVSAVNGVSNKNDKKDVKCPTPGCDGTGHVTGLYPHHRSLSGLKLKKKTCPTPGCTGRGHVNSNRSTHRRYIHLTEPLENLRPACGRVIVSG</sequence>
<keyword evidence="12" id="KW-1185">Reference proteome</keyword>
<keyword evidence="3" id="KW-0479">Metal-binding</keyword>